<evidence type="ECO:0000256" key="2">
    <source>
        <dbReference type="SAM" id="Phobius"/>
    </source>
</evidence>
<gene>
    <name evidence="3" type="ORF">K435DRAFT_785372</name>
</gene>
<keyword evidence="4" id="KW-1185">Reference proteome</keyword>
<keyword evidence="2" id="KW-0472">Membrane</keyword>
<evidence type="ECO:0000313" key="3">
    <source>
        <dbReference type="EMBL" id="THU80574.1"/>
    </source>
</evidence>
<dbReference type="InterPro" id="IPR008928">
    <property type="entry name" value="6-hairpin_glycosidase_sf"/>
</dbReference>
<dbReference type="SUPFAM" id="SSF48208">
    <property type="entry name" value="Six-hairpin glycosidases"/>
    <property type="match status" value="1"/>
</dbReference>
<dbReference type="GO" id="GO:0005975">
    <property type="term" value="P:carbohydrate metabolic process"/>
    <property type="evidence" value="ECO:0007669"/>
    <property type="project" value="InterPro"/>
</dbReference>
<dbReference type="Pfam" id="PF03663">
    <property type="entry name" value="Glyco_hydro_76"/>
    <property type="match status" value="1"/>
</dbReference>
<proteinExistence type="predicted"/>
<organism evidence="3 4">
    <name type="scientific">Dendrothele bispora (strain CBS 962.96)</name>
    <dbReference type="NCBI Taxonomy" id="1314807"/>
    <lineage>
        <taxon>Eukaryota</taxon>
        <taxon>Fungi</taxon>
        <taxon>Dikarya</taxon>
        <taxon>Basidiomycota</taxon>
        <taxon>Agaricomycotina</taxon>
        <taxon>Agaricomycetes</taxon>
        <taxon>Agaricomycetidae</taxon>
        <taxon>Agaricales</taxon>
        <taxon>Agaricales incertae sedis</taxon>
        <taxon>Dendrothele</taxon>
    </lineage>
</organism>
<evidence type="ECO:0000256" key="1">
    <source>
        <dbReference type="SAM" id="MobiDB-lite"/>
    </source>
</evidence>
<dbReference type="Gene3D" id="1.20.5.510">
    <property type="entry name" value="Single helix bin"/>
    <property type="match status" value="1"/>
</dbReference>
<feature type="compositionally biased region" description="Polar residues" evidence="1">
    <location>
        <begin position="488"/>
        <end position="499"/>
    </location>
</feature>
<dbReference type="Gene3D" id="1.50.10.20">
    <property type="match status" value="1"/>
</dbReference>
<dbReference type="InterPro" id="IPR005198">
    <property type="entry name" value="Glyco_hydro_76"/>
</dbReference>
<dbReference type="PANTHER" id="PTHR47791">
    <property type="entry name" value="MEIOTICALLY UP-REGULATED GENE 191 PROTEIN"/>
    <property type="match status" value="1"/>
</dbReference>
<dbReference type="AlphaFoldDB" id="A0A4S8KX44"/>
<accession>A0A4S8KX44</accession>
<dbReference type="InterPro" id="IPR053169">
    <property type="entry name" value="MUG_Protein"/>
</dbReference>
<protein>
    <recommendedName>
        <fullName evidence="5">Glycoside hydrolase family 76 protein</fullName>
    </recommendedName>
</protein>
<feature type="compositionally biased region" description="Polar residues" evidence="1">
    <location>
        <begin position="452"/>
        <end position="477"/>
    </location>
</feature>
<evidence type="ECO:0008006" key="5">
    <source>
        <dbReference type="Google" id="ProtNLM"/>
    </source>
</evidence>
<dbReference type="OrthoDB" id="3067581at2759"/>
<keyword evidence="2" id="KW-0812">Transmembrane</keyword>
<dbReference type="PANTHER" id="PTHR47791:SF2">
    <property type="entry name" value="ENDO MANNANASE, GH76 FAMILY (EUROFUNG)"/>
    <property type="match status" value="1"/>
</dbReference>
<evidence type="ECO:0000313" key="4">
    <source>
        <dbReference type="Proteomes" id="UP000297245"/>
    </source>
</evidence>
<feature type="region of interest" description="Disordered" evidence="1">
    <location>
        <begin position="439"/>
        <end position="541"/>
    </location>
</feature>
<sequence>MAQSFTPSSSWQEPNMTTSVAERIDIADQALTQALLQFDEDTGLFSVMPDVPALPAYLYYEMARFDTLTNNTKYKNRLSSYFSIVRNAHPDFSGFTLINEPLTYGYAAIHAYKVYQDQSFLQYAQDAWQFGLNYTVTSDATSAGRTGVKNFDLQSQCNGSSIVGGTFFQTDPNDPYIAGIGTGAFLVLSALLAEATSNQTYLSAASQSSDFILNHLTDASNILLDGLYANSCSNNGNPILSYNSGLGIEGLAILSSQTNNSTMNQRLNEILSTVILSAPWLDSRGIVETSDDRPQYLMFALSTAYNRTQDNDIKEFLGHFLSVQHNAILHQATVNGSNVYGKDWVGPPLVQVSPRSQTAALSVLVNAIALPDVVNGTSNLPASPNPDSSSSSKSSNLGPIIGGVVGGVVFVLIICLALWRLFKYNREKRAGDNRISYATPYIEPGNHGTGSGSASALMTEQRHSSNFSVTPTASGTNRKNRPGDSRNLVVSNQSESTAPAQLGSGNGDGMSTEELVRLLSQRLHNEQRVPSEEAPPAYRKT</sequence>
<dbReference type="Proteomes" id="UP000297245">
    <property type="component" value="Unassembled WGS sequence"/>
</dbReference>
<name>A0A4S8KX44_DENBC</name>
<keyword evidence="2" id="KW-1133">Transmembrane helix</keyword>
<reference evidence="3 4" key="1">
    <citation type="journal article" date="2019" name="Nat. Ecol. Evol.">
        <title>Megaphylogeny resolves global patterns of mushroom evolution.</title>
        <authorList>
            <person name="Varga T."/>
            <person name="Krizsan K."/>
            <person name="Foldi C."/>
            <person name="Dima B."/>
            <person name="Sanchez-Garcia M."/>
            <person name="Sanchez-Ramirez S."/>
            <person name="Szollosi G.J."/>
            <person name="Szarkandi J.G."/>
            <person name="Papp V."/>
            <person name="Albert L."/>
            <person name="Andreopoulos W."/>
            <person name="Angelini C."/>
            <person name="Antonin V."/>
            <person name="Barry K.W."/>
            <person name="Bougher N.L."/>
            <person name="Buchanan P."/>
            <person name="Buyck B."/>
            <person name="Bense V."/>
            <person name="Catcheside P."/>
            <person name="Chovatia M."/>
            <person name="Cooper J."/>
            <person name="Damon W."/>
            <person name="Desjardin D."/>
            <person name="Finy P."/>
            <person name="Geml J."/>
            <person name="Haridas S."/>
            <person name="Hughes K."/>
            <person name="Justo A."/>
            <person name="Karasinski D."/>
            <person name="Kautmanova I."/>
            <person name="Kiss B."/>
            <person name="Kocsube S."/>
            <person name="Kotiranta H."/>
            <person name="LaButti K.M."/>
            <person name="Lechner B.E."/>
            <person name="Liimatainen K."/>
            <person name="Lipzen A."/>
            <person name="Lukacs Z."/>
            <person name="Mihaltcheva S."/>
            <person name="Morgado L.N."/>
            <person name="Niskanen T."/>
            <person name="Noordeloos M.E."/>
            <person name="Ohm R.A."/>
            <person name="Ortiz-Santana B."/>
            <person name="Ovrebo C."/>
            <person name="Racz N."/>
            <person name="Riley R."/>
            <person name="Savchenko A."/>
            <person name="Shiryaev A."/>
            <person name="Soop K."/>
            <person name="Spirin V."/>
            <person name="Szebenyi C."/>
            <person name="Tomsovsky M."/>
            <person name="Tulloss R.E."/>
            <person name="Uehling J."/>
            <person name="Grigoriev I.V."/>
            <person name="Vagvolgyi C."/>
            <person name="Papp T."/>
            <person name="Martin F.M."/>
            <person name="Miettinen O."/>
            <person name="Hibbett D.S."/>
            <person name="Nagy L.G."/>
        </authorList>
    </citation>
    <scope>NUCLEOTIDE SEQUENCE [LARGE SCALE GENOMIC DNA]</scope>
    <source>
        <strain evidence="3 4">CBS 962.96</strain>
    </source>
</reference>
<dbReference type="EMBL" id="ML179891">
    <property type="protein sequence ID" value="THU80574.1"/>
    <property type="molecule type" value="Genomic_DNA"/>
</dbReference>
<feature type="transmembrane region" description="Helical" evidence="2">
    <location>
        <begin position="397"/>
        <end position="419"/>
    </location>
</feature>